<comment type="similarity">
    <text evidence="1 3">Belongs to the short-chain dehydrogenases/reductases (SDR) family.</text>
</comment>
<dbReference type="PRINTS" id="PR00081">
    <property type="entry name" value="GDHRDH"/>
</dbReference>
<reference evidence="5 6" key="1">
    <citation type="submission" date="2021-03" db="EMBL/GenBank/DDBJ databases">
        <title>Genomic Encyclopedia of Type Strains, Phase IV (KMG-IV): sequencing the most valuable type-strain genomes for metagenomic binning, comparative biology and taxonomic classification.</title>
        <authorList>
            <person name="Goeker M."/>
        </authorList>
    </citation>
    <scope>NUCLEOTIDE SEQUENCE [LARGE SCALE GENOMIC DNA]</scope>
    <source>
        <strain evidence="5 6">DSM 21085</strain>
    </source>
</reference>
<dbReference type="PIRSF" id="PIRSF000126">
    <property type="entry name" value="11-beta-HSD1"/>
    <property type="match status" value="1"/>
</dbReference>
<dbReference type="Proteomes" id="UP001519328">
    <property type="component" value="Unassembled WGS sequence"/>
</dbReference>
<organism evidence="5 6">
    <name type="scientific">Virgibacillus litoralis</name>
    <dbReference type="NCBI Taxonomy" id="578221"/>
    <lineage>
        <taxon>Bacteria</taxon>
        <taxon>Bacillati</taxon>
        <taxon>Bacillota</taxon>
        <taxon>Bacilli</taxon>
        <taxon>Bacillales</taxon>
        <taxon>Bacillaceae</taxon>
        <taxon>Virgibacillus</taxon>
    </lineage>
</organism>
<comment type="caution">
    <text evidence="5">The sequence shown here is derived from an EMBL/GenBank/DDBJ whole genome shotgun (WGS) entry which is preliminary data.</text>
</comment>
<proteinExistence type="inferred from homology"/>
<name>A0ABS4HCM6_9BACI</name>
<dbReference type="PRINTS" id="PR00080">
    <property type="entry name" value="SDRFAMILY"/>
</dbReference>
<dbReference type="RefSeq" id="WP_209480217.1">
    <property type="nucleotide sequence ID" value="NZ_JAGGKK010000007.1"/>
</dbReference>
<evidence type="ECO:0000313" key="5">
    <source>
        <dbReference type="EMBL" id="MBP1948667.1"/>
    </source>
</evidence>
<sequence>MAKLSGQTAIVTGASSGIGAAIAEHLANEGANVVLAARRKEKLDELVESINKKENGKAIAVETDVAKQSEVDTLAEKATETFGEVDIYVNNAGLMLMSTIQKGHVNEWDQMIDVNIKGVLYGVNSVLPKMVERSTGHLVNISSVAGHEVSKVNAVYSATKFAVRALSMGLEKELARTGVRVTNISPGAVDTDLASHGTDEDLKKKASNSDRKKLEADDIARAVVYAVTQPDYVNVNEVTVRPV</sequence>
<keyword evidence="6" id="KW-1185">Reference proteome</keyword>
<evidence type="ECO:0000256" key="1">
    <source>
        <dbReference type="ARBA" id="ARBA00006484"/>
    </source>
</evidence>
<dbReference type="InterPro" id="IPR036291">
    <property type="entry name" value="NAD(P)-bd_dom_sf"/>
</dbReference>
<dbReference type="InterPro" id="IPR002347">
    <property type="entry name" value="SDR_fam"/>
</dbReference>
<evidence type="ECO:0000256" key="4">
    <source>
        <dbReference type="SAM" id="MobiDB-lite"/>
    </source>
</evidence>
<dbReference type="Pfam" id="PF00106">
    <property type="entry name" value="adh_short"/>
    <property type="match status" value="1"/>
</dbReference>
<protein>
    <submittedName>
        <fullName evidence="5">NADP-dependent 3-hydroxy acid dehydrogenase YdfG</fullName>
    </submittedName>
</protein>
<feature type="compositionally biased region" description="Basic and acidic residues" evidence="4">
    <location>
        <begin position="197"/>
        <end position="211"/>
    </location>
</feature>
<keyword evidence="2" id="KW-0560">Oxidoreductase</keyword>
<dbReference type="SUPFAM" id="SSF51735">
    <property type="entry name" value="NAD(P)-binding Rossmann-fold domains"/>
    <property type="match status" value="1"/>
</dbReference>
<evidence type="ECO:0000256" key="2">
    <source>
        <dbReference type="ARBA" id="ARBA00023002"/>
    </source>
</evidence>
<gene>
    <name evidence="5" type="ORF">J2Z82_001603</name>
</gene>
<dbReference type="EMBL" id="JAGGKK010000007">
    <property type="protein sequence ID" value="MBP1948667.1"/>
    <property type="molecule type" value="Genomic_DNA"/>
</dbReference>
<evidence type="ECO:0000256" key="3">
    <source>
        <dbReference type="RuleBase" id="RU000363"/>
    </source>
</evidence>
<accession>A0ABS4HCM6</accession>
<evidence type="ECO:0000313" key="6">
    <source>
        <dbReference type="Proteomes" id="UP001519328"/>
    </source>
</evidence>
<dbReference type="Gene3D" id="3.40.50.720">
    <property type="entry name" value="NAD(P)-binding Rossmann-like Domain"/>
    <property type="match status" value="1"/>
</dbReference>
<dbReference type="PANTHER" id="PTHR43115">
    <property type="entry name" value="DEHYDROGENASE/REDUCTASE SDR FAMILY MEMBER 11"/>
    <property type="match status" value="1"/>
</dbReference>
<dbReference type="PANTHER" id="PTHR43115:SF4">
    <property type="entry name" value="DEHYDROGENASE_REDUCTASE SDR FAMILY MEMBER 11"/>
    <property type="match status" value="1"/>
</dbReference>
<feature type="region of interest" description="Disordered" evidence="4">
    <location>
        <begin position="190"/>
        <end position="211"/>
    </location>
</feature>